<gene>
    <name evidence="2" type="ORF">SAMN05216275_1462</name>
</gene>
<evidence type="ECO:0000313" key="3">
    <source>
        <dbReference type="Proteomes" id="UP000199111"/>
    </source>
</evidence>
<reference evidence="3" key="1">
    <citation type="submission" date="2016-10" db="EMBL/GenBank/DDBJ databases">
        <authorList>
            <person name="Varghese N."/>
            <person name="Submissions S."/>
        </authorList>
    </citation>
    <scope>NUCLEOTIDE SEQUENCE [LARGE SCALE GENOMIC DNA]</scope>
    <source>
        <strain evidence="3">CGMCC 4.2126</strain>
    </source>
</reference>
<sequence length="179" mass="19558">MPTRPDGWPDLLGRWPLSSTDRARLRAALQDAAPPAPTSSDACYLTIDGLDGISDPAKAIRLRGRIHAAARSAVERRRTIFEAAESATTISIYGPDAAERIEGLRAVISHFAVKHGWTLHGSTPESHDTDPEATRIKTVLGTHVATESWRESPNVGKRRLSEQRSSNQIGRPRPNAEIL</sequence>
<dbReference type="RefSeq" id="WP_093891708.1">
    <property type="nucleotide sequence ID" value="NZ_FOQY01000046.1"/>
</dbReference>
<proteinExistence type="predicted"/>
<name>A0A1I4E300_9ACTN</name>
<protein>
    <submittedName>
        <fullName evidence="2">Uncharacterized protein</fullName>
    </submittedName>
</protein>
<dbReference type="Proteomes" id="UP000199111">
    <property type="component" value="Unassembled WGS sequence"/>
</dbReference>
<accession>A0A1I4E300</accession>
<dbReference type="EMBL" id="FOQY01000046">
    <property type="protein sequence ID" value="SFK99623.1"/>
    <property type="molecule type" value="Genomic_DNA"/>
</dbReference>
<organism evidence="2 3">
    <name type="scientific">Streptosporangium canum</name>
    <dbReference type="NCBI Taxonomy" id="324952"/>
    <lineage>
        <taxon>Bacteria</taxon>
        <taxon>Bacillati</taxon>
        <taxon>Actinomycetota</taxon>
        <taxon>Actinomycetes</taxon>
        <taxon>Streptosporangiales</taxon>
        <taxon>Streptosporangiaceae</taxon>
        <taxon>Streptosporangium</taxon>
    </lineage>
</organism>
<dbReference type="GeneID" id="96303190"/>
<keyword evidence="3" id="KW-1185">Reference proteome</keyword>
<feature type="region of interest" description="Disordered" evidence="1">
    <location>
        <begin position="147"/>
        <end position="179"/>
    </location>
</feature>
<evidence type="ECO:0000256" key="1">
    <source>
        <dbReference type="SAM" id="MobiDB-lite"/>
    </source>
</evidence>
<evidence type="ECO:0000313" key="2">
    <source>
        <dbReference type="EMBL" id="SFK99623.1"/>
    </source>
</evidence>
<dbReference type="AlphaFoldDB" id="A0A1I4E300"/>